<dbReference type="AlphaFoldDB" id="A0AA38P0G3"/>
<feature type="region of interest" description="Disordered" evidence="1">
    <location>
        <begin position="208"/>
        <end position="237"/>
    </location>
</feature>
<evidence type="ECO:0000256" key="1">
    <source>
        <dbReference type="SAM" id="MobiDB-lite"/>
    </source>
</evidence>
<dbReference type="EMBL" id="MU806604">
    <property type="protein sequence ID" value="KAJ3833966.1"/>
    <property type="molecule type" value="Genomic_DNA"/>
</dbReference>
<proteinExistence type="predicted"/>
<reference evidence="2" key="1">
    <citation type="submission" date="2022-08" db="EMBL/GenBank/DDBJ databases">
        <authorList>
            <consortium name="DOE Joint Genome Institute"/>
            <person name="Min B."/>
            <person name="Riley R."/>
            <person name="Sierra-Patev S."/>
            <person name="Naranjo-Ortiz M."/>
            <person name="Looney B."/>
            <person name="Konkel Z."/>
            <person name="Slot J.C."/>
            <person name="Sakamoto Y."/>
            <person name="Steenwyk J.L."/>
            <person name="Rokas A."/>
            <person name="Carro J."/>
            <person name="Camarero S."/>
            <person name="Ferreira P."/>
            <person name="Molpeceres G."/>
            <person name="Ruiz-Duenas F.J."/>
            <person name="Serrano A."/>
            <person name="Henrissat B."/>
            <person name="Drula E."/>
            <person name="Hughes K.W."/>
            <person name="Mata J.L."/>
            <person name="Ishikawa N.K."/>
            <person name="Vargas-Isla R."/>
            <person name="Ushijima S."/>
            <person name="Smith C.A."/>
            <person name="Ahrendt S."/>
            <person name="Andreopoulos W."/>
            <person name="He G."/>
            <person name="Labutti K."/>
            <person name="Lipzen A."/>
            <person name="Ng V."/>
            <person name="Sandor L."/>
            <person name="Barry K."/>
            <person name="Martinez A.T."/>
            <person name="Xiao Y."/>
            <person name="Gibbons J.G."/>
            <person name="Terashima K."/>
            <person name="Hibbett D.S."/>
            <person name="Grigoriev I.V."/>
        </authorList>
    </citation>
    <scope>NUCLEOTIDE SEQUENCE</scope>
    <source>
        <strain evidence="2">TFB9207</strain>
    </source>
</reference>
<name>A0AA38P0G3_9AGAR</name>
<gene>
    <name evidence="2" type="ORF">F5878DRAFT_665187</name>
</gene>
<evidence type="ECO:0000313" key="2">
    <source>
        <dbReference type="EMBL" id="KAJ3833966.1"/>
    </source>
</evidence>
<evidence type="ECO:0000313" key="3">
    <source>
        <dbReference type="Proteomes" id="UP001163846"/>
    </source>
</evidence>
<sequence>MSTKYALASLEVLSTSVEHTQPIQKFRLFTGASHSSIIDLEYFWGLEKGELDLWSPLNCISVRADIACLFLNLELALIPNIEILQKLSDSIEENADSLSVDQRRCCFEVLSPGEYEYSLVPITNDPPCLFIIGNNSKSPQKLELTPPHYPQVKLNVHPAFAVAHNAYRLYPSVHEDCPYYNPISRIRVMCCEPIPQEFCARPNIQFPSSRLSGQQDARHSSESDDSEEVIEVDDYSDEDDKVRIQSWLEAVP</sequence>
<keyword evidence="3" id="KW-1185">Reference proteome</keyword>
<comment type="caution">
    <text evidence="2">The sequence shown here is derived from an EMBL/GenBank/DDBJ whole genome shotgun (WGS) entry which is preliminary data.</text>
</comment>
<organism evidence="2 3">
    <name type="scientific">Lentinula raphanica</name>
    <dbReference type="NCBI Taxonomy" id="153919"/>
    <lineage>
        <taxon>Eukaryota</taxon>
        <taxon>Fungi</taxon>
        <taxon>Dikarya</taxon>
        <taxon>Basidiomycota</taxon>
        <taxon>Agaricomycotina</taxon>
        <taxon>Agaricomycetes</taxon>
        <taxon>Agaricomycetidae</taxon>
        <taxon>Agaricales</taxon>
        <taxon>Marasmiineae</taxon>
        <taxon>Omphalotaceae</taxon>
        <taxon>Lentinula</taxon>
    </lineage>
</organism>
<feature type="compositionally biased region" description="Acidic residues" evidence="1">
    <location>
        <begin position="223"/>
        <end position="237"/>
    </location>
</feature>
<dbReference type="Proteomes" id="UP001163846">
    <property type="component" value="Unassembled WGS sequence"/>
</dbReference>
<accession>A0AA38P0G3</accession>
<protein>
    <submittedName>
        <fullName evidence="2">Uncharacterized protein</fullName>
    </submittedName>
</protein>